<protein>
    <recommendedName>
        <fullName evidence="2">Amine oxidase domain-containing protein</fullName>
    </recommendedName>
</protein>
<evidence type="ECO:0008006" key="2">
    <source>
        <dbReference type="Google" id="ProtNLM"/>
    </source>
</evidence>
<dbReference type="PANTHER" id="PTHR10668:SF103">
    <property type="entry name" value="PYRIDINE NUCLEOTIDE-DISULFIDE OXIDOREDUCTASE DOMAIN-CONTAINING PROTEIN 2"/>
    <property type="match status" value="1"/>
</dbReference>
<dbReference type="EMBL" id="BARV01004267">
    <property type="protein sequence ID" value="GAI16896.1"/>
    <property type="molecule type" value="Genomic_DNA"/>
</dbReference>
<organism evidence="1">
    <name type="scientific">marine sediment metagenome</name>
    <dbReference type="NCBI Taxonomy" id="412755"/>
    <lineage>
        <taxon>unclassified sequences</taxon>
        <taxon>metagenomes</taxon>
        <taxon>ecological metagenomes</taxon>
    </lineage>
</organism>
<dbReference type="AlphaFoldDB" id="X1MFM3"/>
<dbReference type="PANTHER" id="PTHR10668">
    <property type="entry name" value="PHYTOENE DEHYDROGENASE"/>
    <property type="match status" value="1"/>
</dbReference>
<dbReference type="InterPro" id="IPR036188">
    <property type="entry name" value="FAD/NAD-bd_sf"/>
</dbReference>
<dbReference type="Gene3D" id="3.50.50.60">
    <property type="entry name" value="FAD/NAD(P)-binding domain"/>
    <property type="match status" value="1"/>
</dbReference>
<proteinExistence type="predicted"/>
<comment type="caution">
    <text evidence="1">The sequence shown here is derived from an EMBL/GenBank/DDBJ whole genome shotgun (WGS) entry which is preliminary data.</text>
</comment>
<reference evidence="1" key="1">
    <citation type="journal article" date="2014" name="Front. Microbiol.">
        <title>High frequency of phylogenetically diverse reductive dehalogenase-homologous genes in deep subseafloor sedimentary metagenomes.</title>
        <authorList>
            <person name="Kawai M."/>
            <person name="Futagami T."/>
            <person name="Toyoda A."/>
            <person name="Takaki Y."/>
            <person name="Nishi S."/>
            <person name="Hori S."/>
            <person name="Arai W."/>
            <person name="Tsubouchi T."/>
            <person name="Morono Y."/>
            <person name="Uchiyama I."/>
            <person name="Ito T."/>
            <person name="Fujiyama A."/>
            <person name="Inagaki F."/>
            <person name="Takami H."/>
        </authorList>
    </citation>
    <scope>NUCLEOTIDE SEQUENCE</scope>
    <source>
        <strain evidence="1">Expedition CK06-06</strain>
    </source>
</reference>
<accession>X1MFM3</accession>
<feature type="non-terminal residue" evidence="1">
    <location>
        <position position="292"/>
    </location>
</feature>
<evidence type="ECO:0000313" key="1">
    <source>
        <dbReference type="EMBL" id="GAI16896.1"/>
    </source>
</evidence>
<feature type="non-terminal residue" evidence="1">
    <location>
        <position position="1"/>
    </location>
</feature>
<dbReference type="SUPFAM" id="SSF51905">
    <property type="entry name" value="FAD/NAD(P)-binding domain"/>
    <property type="match status" value="1"/>
</dbReference>
<name>X1MFM3_9ZZZZ</name>
<sequence length="292" mass="32739">ILVQSGCKFFTHCQVDKVIIENGTATGIRLADGSRIAARKLVVSTLNPAQLCFDLIGREYLDDRTVRRVEALESGFLCLMWYSFALREAPKYEAAAFNTDIKETFWLGLAEDADPEHIARECHYQKLGRFPPLEDYCPAITCNSLVDPTYAPAGMHVAHSEQLGLPAPTYTERQWLEIKRKYLQDLLAVWQRHAPNMTWDNIIGVDTNSPYDALRMKNLGPNGNMAVLDCSLYQRDANRPTPELANHRTPIKNLYATGSAWSPGGWAASAESYNCYKIIAGDLGLGKPWEEP</sequence>
<gene>
    <name evidence="1" type="ORF">S06H3_09598</name>
</gene>
<dbReference type="GO" id="GO:0005829">
    <property type="term" value="C:cytosol"/>
    <property type="evidence" value="ECO:0007669"/>
    <property type="project" value="TreeGrafter"/>
</dbReference>